<dbReference type="SMART" id="SM00897">
    <property type="entry name" value="FIST"/>
    <property type="match status" value="1"/>
</dbReference>
<dbReference type="Proteomes" id="UP001243846">
    <property type="component" value="Unassembled WGS sequence"/>
</dbReference>
<keyword evidence="3" id="KW-1185">Reference proteome</keyword>
<dbReference type="Pfam" id="PF08495">
    <property type="entry name" value="FIST"/>
    <property type="match status" value="1"/>
</dbReference>
<dbReference type="InterPro" id="IPR013702">
    <property type="entry name" value="FIST_domain_N"/>
</dbReference>
<protein>
    <submittedName>
        <fullName evidence="2">FIST N-terminal domain-containing protein</fullName>
    </submittedName>
</protein>
<dbReference type="PANTHER" id="PTHR40252">
    <property type="entry name" value="BLR0328 PROTEIN"/>
    <property type="match status" value="1"/>
</dbReference>
<organism evidence="2 3">
    <name type="scientific">Paracoccus cavernae</name>
    <dbReference type="NCBI Taxonomy" id="1571207"/>
    <lineage>
        <taxon>Bacteria</taxon>
        <taxon>Pseudomonadati</taxon>
        <taxon>Pseudomonadota</taxon>
        <taxon>Alphaproteobacteria</taxon>
        <taxon>Rhodobacterales</taxon>
        <taxon>Paracoccaceae</taxon>
        <taxon>Paracoccus</taxon>
    </lineage>
</organism>
<proteinExistence type="predicted"/>
<feature type="domain" description="FIST" evidence="1">
    <location>
        <begin position="13"/>
        <end position="211"/>
    </location>
</feature>
<name>A0ABT8D7M8_9RHOB</name>
<sequence length="260" mass="28089">MAGSLLRVLSPADPDLVLLFASHAENLAELSRKLARKLPEDCSIVGCSSAGEIGPMGYCAGTVTALAFPKGSFRSAVCVLRDQEHIPVSEWMQVLRNFRMDFNVDDRRSVFGVLLADGMARHEDVLVATLEATMPGMPVIGGSAADGLRFGRTCQVVNGVEHPGSAIVLLVETDFTAHEVSFSHFSATSKRAVVTAADPQNRTILELNAEPAAEEYARLAGIRADNLHPPEFARHPLVLRTGRRNHIRAIRGVTPRAGWS</sequence>
<comment type="caution">
    <text evidence="2">The sequence shown here is derived from an EMBL/GenBank/DDBJ whole genome shotgun (WGS) entry which is preliminary data.</text>
</comment>
<gene>
    <name evidence="2" type="ORF">QWZ10_15195</name>
</gene>
<accession>A0ABT8D7M8</accession>
<reference evidence="3" key="1">
    <citation type="journal article" date="2019" name="Int. J. Syst. Evol. Microbiol.">
        <title>The Global Catalogue of Microorganisms (GCM) 10K type strain sequencing project: providing services to taxonomists for standard genome sequencing and annotation.</title>
        <authorList>
            <consortium name="The Broad Institute Genomics Platform"/>
            <consortium name="The Broad Institute Genome Sequencing Center for Infectious Disease"/>
            <person name="Wu L."/>
            <person name="Ma J."/>
        </authorList>
    </citation>
    <scope>NUCLEOTIDE SEQUENCE [LARGE SCALE GENOMIC DNA]</scope>
    <source>
        <strain evidence="3">CECT 8482</strain>
    </source>
</reference>
<dbReference type="EMBL" id="JAUFRC010000001">
    <property type="protein sequence ID" value="MDN3712768.1"/>
    <property type="molecule type" value="Genomic_DNA"/>
</dbReference>
<evidence type="ECO:0000313" key="3">
    <source>
        <dbReference type="Proteomes" id="UP001243846"/>
    </source>
</evidence>
<evidence type="ECO:0000259" key="1">
    <source>
        <dbReference type="SMART" id="SM00897"/>
    </source>
</evidence>
<evidence type="ECO:0000313" key="2">
    <source>
        <dbReference type="EMBL" id="MDN3712768.1"/>
    </source>
</evidence>
<dbReference type="PANTHER" id="PTHR40252:SF2">
    <property type="entry name" value="BLR0328 PROTEIN"/>
    <property type="match status" value="1"/>
</dbReference>